<comment type="caution">
    <text evidence="9">The sequence shown here is derived from an EMBL/GenBank/DDBJ whole genome shotgun (WGS) entry which is preliminary data.</text>
</comment>
<dbReference type="Gene3D" id="3.40.50.620">
    <property type="entry name" value="HUPs"/>
    <property type="match status" value="1"/>
</dbReference>
<dbReference type="InterPro" id="IPR005248">
    <property type="entry name" value="NadD/NMNAT"/>
</dbReference>
<dbReference type="HAMAP" id="MF_00244">
    <property type="entry name" value="NaMN_adenylyltr"/>
    <property type="match status" value="1"/>
</dbReference>
<dbReference type="Pfam" id="PF01467">
    <property type="entry name" value="CTP_transf_like"/>
    <property type="match status" value="1"/>
</dbReference>
<comment type="pathway">
    <text evidence="1">Cofactor biosynthesis; NAD(+) biosynthesis.</text>
</comment>
<dbReference type="GO" id="GO:0005524">
    <property type="term" value="F:ATP binding"/>
    <property type="evidence" value="ECO:0007669"/>
    <property type="project" value="UniProtKB-KW"/>
</dbReference>
<name>X1INB4_9ZZZZ</name>
<dbReference type="NCBIfam" id="NF000840">
    <property type="entry name" value="PRK00071.1-3"/>
    <property type="match status" value="1"/>
</dbReference>
<dbReference type="SUPFAM" id="SSF52374">
    <property type="entry name" value="Nucleotidylyl transferase"/>
    <property type="match status" value="1"/>
</dbReference>
<dbReference type="InterPro" id="IPR014729">
    <property type="entry name" value="Rossmann-like_a/b/a_fold"/>
</dbReference>
<evidence type="ECO:0000256" key="2">
    <source>
        <dbReference type="ARBA" id="ARBA00022642"/>
    </source>
</evidence>
<dbReference type="CDD" id="cd02165">
    <property type="entry name" value="NMNAT"/>
    <property type="match status" value="1"/>
</dbReference>
<protein>
    <recommendedName>
        <fullName evidence="8">Cytidyltransferase-like domain-containing protein</fullName>
    </recommendedName>
</protein>
<evidence type="ECO:0000256" key="5">
    <source>
        <dbReference type="ARBA" id="ARBA00022741"/>
    </source>
</evidence>
<proteinExistence type="inferred from homology"/>
<keyword evidence="5" id="KW-0547">Nucleotide-binding</keyword>
<keyword evidence="3" id="KW-0808">Transferase</keyword>
<dbReference type="GO" id="GO:0070566">
    <property type="term" value="F:adenylyltransferase activity"/>
    <property type="evidence" value="ECO:0007669"/>
    <property type="project" value="UniProtKB-ARBA"/>
</dbReference>
<dbReference type="GO" id="GO:0009435">
    <property type="term" value="P:NAD+ biosynthetic process"/>
    <property type="evidence" value="ECO:0007669"/>
    <property type="project" value="UniProtKB-UniPathway"/>
</dbReference>
<evidence type="ECO:0000256" key="1">
    <source>
        <dbReference type="ARBA" id="ARBA00004790"/>
    </source>
</evidence>
<evidence type="ECO:0000256" key="3">
    <source>
        <dbReference type="ARBA" id="ARBA00022679"/>
    </source>
</evidence>
<keyword evidence="2" id="KW-0662">Pyridine nucleotide biosynthesis</keyword>
<feature type="domain" description="Cytidyltransferase-like" evidence="8">
    <location>
        <begin position="3"/>
        <end position="144"/>
    </location>
</feature>
<sequence>MEKVLFVPAGQPWLKLQHPITPASYRVEMLRLAILPNIHFELSDVEVERSGPSYTIDTMVELRNRLGAQADLFFILGCDALAQFAEWKEPSKLIQLCRLAVVPRANLAFAALEDLERHIPEITDRVSYVATPIIDISSSQIRERVARGLSIRYLVPDKVEEYIAQRQLYRS</sequence>
<evidence type="ECO:0000256" key="6">
    <source>
        <dbReference type="ARBA" id="ARBA00022840"/>
    </source>
</evidence>
<dbReference type="UniPathway" id="UPA00253"/>
<dbReference type="AlphaFoldDB" id="X1INB4"/>
<dbReference type="PANTHER" id="PTHR39321">
    <property type="entry name" value="NICOTINATE-NUCLEOTIDE ADENYLYLTRANSFERASE-RELATED"/>
    <property type="match status" value="1"/>
</dbReference>
<evidence type="ECO:0000256" key="7">
    <source>
        <dbReference type="ARBA" id="ARBA00023027"/>
    </source>
</evidence>
<dbReference type="InterPro" id="IPR004821">
    <property type="entry name" value="Cyt_trans-like"/>
</dbReference>
<keyword evidence="7" id="KW-0520">NAD</keyword>
<organism evidence="9">
    <name type="scientific">marine sediment metagenome</name>
    <dbReference type="NCBI Taxonomy" id="412755"/>
    <lineage>
        <taxon>unclassified sequences</taxon>
        <taxon>metagenomes</taxon>
        <taxon>ecological metagenomes</taxon>
    </lineage>
</organism>
<evidence type="ECO:0000256" key="4">
    <source>
        <dbReference type="ARBA" id="ARBA00022695"/>
    </source>
</evidence>
<keyword evidence="4" id="KW-0548">Nucleotidyltransferase</keyword>
<evidence type="ECO:0000259" key="8">
    <source>
        <dbReference type="Pfam" id="PF01467"/>
    </source>
</evidence>
<reference evidence="9" key="1">
    <citation type="journal article" date="2014" name="Front. Microbiol.">
        <title>High frequency of phylogenetically diverse reductive dehalogenase-homologous genes in deep subseafloor sedimentary metagenomes.</title>
        <authorList>
            <person name="Kawai M."/>
            <person name="Futagami T."/>
            <person name="Toyoda A."/>
            <person name="Takaki Y."/>
            <person name="Nishi S."/>
            <person name="Hori S."/>
            <person name="Arai W."/>
            <person name="Tsubouchi T."/>
            <person name="Morono Y."/>
            <person name="Uchiyama I."/>
            <person name="Ito T."/>
            <person name="Fujiyama A."/>
            <person name="Inagaki F."/>
            <person name="Takami H."/>
        </authorList>
    </citation>
    <scope>NUCLEOTIDE SEQUENCE</scope>
    <source>
        <strain evidence="9">Expedition CK06-06</strain>
    </source>
</reference>
<gene>
    <name evidence="9" type="ORF">S03H2_38800</name>
</gene>
<dbReference type="EMBL" id="BARU01023942">
    <property type="protein sequence ID" value="GAH59008.1"/>
    <property type="molecule type" value="Genomic_DNA"/>
</dbReference>
<dbReference type="NCBIfam" id="TIGR00482">
    <property type="entry name" value="nicotinate (nicotinamide) nucleotide adenylyltransferase"/>
    <property type="match status" value="1"/>
</dbReference>
<keyword evidence="6" id="KW-0067">ATP-binding</keyword>
<dbReference type="PANTHER" id="PTHR39321:SF3">
    <property type="entry name" value="PHOSPHOPANTETHEINE ADENYLYLTRANSFERASE"/>
    <property type="match status" value="1"/>
</dbReference>
<evidence type="ECO:0000313" key="9">
    <source>
        <dbReference type="EMBL" id="GAH59008.1"/>
    </source>
</evidence>
<accession>X1INB4</accession>